<keyword evidence="3" id="KW-0533">Nickel</keyword>
<keyword evidence="2 7" id="KW-0813">Transport</keyword>
<evidence type="ECO:0000256" key="6">
    <source>
        <dbReference type="ARBA" id="ARBA00023136"/>
    </source>
</evidence>
<dbReference type="OrthoDB" id="9811044at2"/>
<feature type="transmembrane region" description="Helical" evidence="7">
    <location>
        <begin position="176"/>
        <end position="203"/>
    </location>
</feature>
<feature type="transmembrane region" description="Helical" evidence="7">
    <location>
        <begin position="215"/>
        <end position="241"/>
    </location>
</feature>
<evidence type="ECO:0000256" key="1">
    <source>
        <dbReference type="ARBA" id="ARBA00004127"/>
    </source>
</evidence>
<accession>A0A2Z5FRY7</accession>
<organism evidence="8 9">
    <name type="scientific">Acidisarcina polymorpha</name>
    <dbReference type="NCBI Taxonomy" id="2211140"/>
    <lineage>
        <taxon>Bacteria</taxon>
        <taxon>Pseudomonadati</taxon>
        <taxon>Acidobacteriota</taxon>
        <taxon>Terriglobia</taxon>
        <taxon>Terriglobales</taxon>
        <taxon>Acidobacteriaceae</taxon>
        <taxon>Acidisarcina</taxon>
    </lineage>
</organism>
<dbReference type="InterPro" id="IPR052776">
    <property type="entry name" value="Chloro_ReproSupport/MetalTrans"/>
</dbReference>
<dbReference type="PANTHER" id="PTHR33876">
    <property type="entry name" value="UNNAMED PRODUCT"/>
    <property type="match status" value="1"/>
</dbReference>
<protein>
    <recommendedName>
        <fullName evidence="7">Nickel/cobalt efflux system</fullName>
    </recommendedName>
</protein>
<feature type="transmembrane region" description="Helical" evidence="7">
    <location>
        <begin position="78"/>
        <end position="98"/>
    </location>
</feature>
<dbReference type="InterPro" id="IPR011541">
    <property type="entry name" value="Ni/Co_transpt_high_affinity"/>
</dbReference>
<dbReference type="AlphaFoldDB" id="A0A2Z5FRY7"/>
<keyword evidence="5 7" id="KW-1133">Transmembrane helix</keyword>
<dbReference type="Proteomes" id="UP000253606">
    <property type="component" value="Chromosome"/>
</dbReference>
<evidence type="ECO:0000256" key="3">
    <source>
        <dbReference type="ARBA" id="ARBA00022596"/>
    </source>
</evidence>
<dbReference type="KEGG" id="abas:ACPOL_0095"/>
<dbReference type="GO" id="GO:0015099">
    <property type="term" value="F:nickel cation transmembrane transporter activity"/>
    <property type="evidence" value="ECO:0007669"/>
    <property type="project" value="UniProtKB-UniRule"/>
</dbReference>
<dbReference type="EMBL" id="CP030840">
    <property type="protein sequence ID" value="AXC09482.1"/>
    <property type="molecule type" value="Genomic_DNA"/>
</dbReference>
<name>A0A2Z5FRY7_9BACT</name>
<evidence type="ECO:0000256" key="7">
    <source>
        <dbReference type="RuleBase" id="RU362101"/>
    </source>
</evidence>
<dbReference type="GO" id="GO:0005886">
    <property type="term" value="C:plasma membrane"/>
    <property type="evidence" value="ECO:0007669"/>
    <property type="project" value="UniProtKB-SubCell"/>
</dbReference>
<evidence type="ECO:0000256" key="5">
    <source>
        <dbReference type="ARBA" id="ARBA00022989"/>
    </source>
</evidence>
<reference evidence="8 9" key="1">
    <citation type="journal article" date="2018" name="Front. Microbiol.">
        <title>Hydrolytic Capabilities as a Key to Environmental Success: Chitinolytic and Cellulolytic Acidobacteria From Acidic Sub-arctic Soils and Boreal Peatlands.</title>
        <authorList>
            <person name="Belova S.E."/>
            <person name="Ravin N.V."/>
            <person name="Pankratov T.A."/>
            <person name="Rakitin A.L."/>
            <person name="Ivanova A.A."/>
            <person name="Beletsky A.V."/>
            <person name="Mardanov A.V."/>
            <person name="Sinninghe Damste J.S."/>
            <person name="Dedysh S.N."/>
        </authorList>
    </citation>
    <scope>NUCLEOTIDE SEQUENCE [LARGE SCALE GENOMIC DNA]</scope>
    <source>
        <strain evidence="8 9">SBC82</strain>
    </source>
</reference>
<gene>
    <name evidence="8" type="ORF">ACPOL_0095</name>
</gene>
<feature type="transmembrane region" description="Helical" evidence="7">
    <location>
        <begin position="43"/>
        <end position="66"/>
    </location>
</feature>
<dbReference type="Pfam" id="PF03824">
    <property type="entry name" value="NicO"/>
    <property type="match status" value="1"/>
</dbReference>
<comment type="similarity">
    <text evidence="7">Belongs to the NiCoT transporter (TC 2.A.52) family.</text>
</comment>
<comment type="subcellular location">
    <subcellularLocation>
        <location evidence="7">Cell membrane</location>
        <topology evidence="7">Multi-pass membrane protein</topology>
    </subcellularLocation>
    <subcellularLocation>
        <location evidence="1">Endomembrane system</location>
        <topology evidence="1">Multi-pass membrane protein</topology>
    </subcellularLocation>
</comment>
<evidence type="ECO:0000256" key="4">
    <source>
        <dbReference type="ARBA" id="ARBA00022692"/>
    </source>
</evidence>
<evidence type="ECO:0000313" key="9">
    <source>
        <dbReference type="Proteomes" id="UP000253606"/>
    </source>
</evidence>
<keyword evidence="4 7" id="KW-0812">Transmembrane</keyword>
<sequence length="250" mass="26809">MTSLALIALVGFVLGMRHATDPDHVIAVTTIVSKQRHIGKAGLIGAMWGFGHTLTILIVGVAIILFKIVIPTRLGLSMELAVGLMLILLGILNLTGVLQRLTNRFAHNHPHTGPAYDTESLPNEAPALESSAPGKHSIGLWNLARPLAIGIVHGLAGSAAVALLVMTTIKDPRWEIVYLLIFGLGTVAGMMLITGLIAVPFAYTSRRYSAWNHRMVYASGLLSLCFGLFVSYQTGIVGGLFTSHPHWTPH</sequence>
<keyword evidence="6 7" id="KW-0472">Membrane</keyword>
<keyword evidence="9" id="KW-1185">Reference proteome</keyword>
<evidence type="ECO:0000256" key="2">
    <source>
        <dbReference type="ARBA" id="ARBA00022448"/>
    </source>
</evidence>
<proteinExistence type="inferred from homology"/>
<dbReference type="PANTHER" id="PTHR33876:SF4">
    <property type="entry name" value="CHLOROPLAST PROTEIN FOR GROWTH AND FERTILITY 2"/>
    <property type="match status" value="1"/>
</dbReference>
<evidence type="ECO:0000313" key="8">
    <source>
        <dbReference type="EMBL" id="AXC09482.1"/>
    </source>
</evidence>
<feature type="transmembrane region" description="Helical" evidence="7">
    <location>
        <begin position="147"/>
        <end position="169"/>
    </location>
</feature>
<dbReference type="GO" id="GO:0012505">
    <property type="term" value="C:endomembrane system"/>
    <property type="evidence" value="ECO:0007669"/>
    <property type="project" value="UniProtKB-SubCell"/>
</dbReference>